<sequence length="297" mass="34780">MAKFISGKELVEAVDDIIYNAKSRLLIISPYIRLDEHFKKLFEKHKNNSDIEIVIGFGKNEENISRSLNYEDFEFFRDFPNIGIVYIPNLHAKYYSNENIGLVTSINLLDSSFRNNIEFGVLGESSLLGNNDKFDLAAFDFSSKILKDGYAVFARRPNYKKKFLGLAKDYVGSTTEWDIIDDLVSNRKYEKHNIFEFLDREKFVAFDKSPKPARQFDQDQYEVQSVKNTSSEDSAYCIRCRTELSYNTDRPYCYSCYQVWVNYANPKYQENFCHSCGKEERTSMEKPECYTCYSSEY</sequence>
<dbReference type="Gene3D" id="3.30.870.10">
    <property type="entry name" value="Endonuclease Chain A"/>
    <property type="match status" value="1"/>
</dbReference>
<evidence type="ECO:0000313" key="2">
    <source>
        <dbReference type="EMBL" id="SEV92988.1"/>
    </source>
</evidence>
<feature type="domain" description="Phospholipase D-like" evidence="1">
    <location>
        <begin position="16"/>
        <end position="124"/>
    </location>
</feature>
<dbReference type="InterPro" id="IPR025202">
    <property type="entry name" value="PLD-like_dom"/>
</dbReference>
<dbReference type="CDD" id="cd09176">
    <property type="entry name" value="PLDc_unchar6"/>
    <property type="match status" value="1"/>
</dbReference>
<dbReference type="RefSeq" id="WP_090257040.1">
    <property type="nucleotide sequence ID" value="NZ_FOIR01000001.1"/>
</dbReference>
<proteinExistence type="predicted"/>
<dbReference type="GeneID" id="99985491"/>
<dbReference type="Proteomes" id="UP000199437">
    <property type="component" value="Unassembled WGS sequence"/>
</dbReference>
<dbReference type="AlphaFoldDB" id="A0A1I0MWZ5"/>
<dbReference type="Pfam" id="PF13091">
    <property type="entry name" value="PLDc_2"/>
    <property type="match status" value="1"/>
</dbReference>
<dbReference type="InterPro" id="IPR059166">
    <property type="entry name" value="PLD-like_cat"/>
</dbReference>
<dbReference type="OrthoDB" id="5500241at2"/>
<protein>
    <submittedName>
        <fullName evidence="2">PLD-like domain-containing protein</fullName>
    </submittedName>
</protein>
<keyword evidence="3" id="KW-1185">Reference proteome</keyword>
<accession>A0A1I0MWZ5</accession>
<dbReference type="STRING" id="1267423.SAMN05216290_0751"/>
<dbReference type="EMBL" id="FOIR01000001">
    <property type="protein sequence ID" value="SEV92988.1"/>
    <property type="molecule type" value="Genomic_DNA"/>
</dbReference>
<gene>
    <name evidence="2" type="ORF">SAMN05216290_0751</name>
</gene>
<evidence type="ECO:0000259" key="1">
    <source>
        <dbReference type="Pfam" id="PF13091"/>
    </source>
</evidence>
<reference evidence="3" key="1">
    <citation type="submission" date="2016-10" db="EMBL/GenBank/DDBJ databases">
        <authorList>
            <person name="Varghese N."/>
            <person name="Submissions S."/>
        </authorList>
    </citation>
    <scope>NUCLEOTIDE SEQUENCE [LARGE SCALE GENOMIC DNA]</scope>
    <source>
        <strain evidence="3">CGMCC 1.12402</strain>
    </source>
</reference>
<name>A0A1I0MWZ5_9BACT</name>
<organism evidence="2 3">
    <name type="scientific">Roseivirga pacifica</name>
    <dbReference type="NCBI Taxonomy" id="1267423"/>
    <lineage>
        <taxon>Bacteria</taxon>
        <taxon>Pseudomonadati</taxon>
        <taxon>Bacteroidota</taxon>
        <taxon>Cytophagia</taxon>
        <taxon>Cytophagales</taxon>
        <taxon>Roseivirgaceae</taxon>
        <taxon>Roseivirga</taxon>
    </lineage>
</organism>
<dbReference type="SUPFAM" id="SSF56024">
    <property type="entry name" value="Phospholipase D/nuclease"/>
    <property type="match status" value="1"/>
</dbReference>
<evidence type="ECO:0000313" key="3">
    <source>
        <dbReference type="Proteomes" id="UP000199437"/>
    </source>
</evidence>